<comment type="PTM">
    <text evidence="9">Phosphorylated in response to DNA damage.</text>
</comment>
<dbReference type="GO" id="GO:0033557">
    <property type="term" value="C:Slx1-Slx4 complex"/>
    <property type="evidence" value="ECO:0007669"/>
    <property type="project" value="UniProtKB-UniRule"/>
</dbReference>
<evidence type="ECO:0000256" key="8">
    <source>
        <dbReference type="ARBA" id="ARBA00029496"/>
    </source>
</evidence>
<comment type="similarity">
    <text evidence="2 9">Belongs to the SLX4 family.</text>
</comment>
<comment type="subunit">
    <text evidence="9">Forms a heterodimer with SLX1.</text>
</comment>
<keyword evidence="12" id="KW-1185">Reference proteome</keyword>
<keyword evidence="11" id="KW-0540">Nuclease</keyword>
<dbReference type="GO" id="GO:0006260">
    <property type="term" value="P:DNA replication"/>
    <property type="evidence" value="ECO:0007669"/>
    <property type="project" value="InterPro"/>
</dbReference>
<dbReference type="SMART" id="SM00384">
    <property type="entry name" value="AT_hook"/>
    <property type="match status" value="2"/>
</dbReference>
<protein>
    <recommendedName>
        <fullName evidence="8 9">Structure-specific endonuclease subunit SLX4</fullName>
    </recommendedName>
</protein>
<keyword evidence="5 9" id="KW-0233">DNA recombination</keyword>
<organism evidence="11 12">
    <name type="scientific">Passalora fulva</name>
    <name type="common">Tomato leaf mold</name>
    <name type="synonym">Cladosporium fulvum</name>
    <dbReference type="NCBI Taxonomy" id="5499"/>
    <lineage>
        <taxon>Eukaryota</taxon>
        <taxon>Fungi</taxon>
        <taxon>Dikarya</taxon>
        <taxon>Ascomycota</taxon>
        <taxon>Pezizomycotina</taxon>
        <taxon>Dothideomycetes</taxon>
        <taxon>Dothideomycetidae</taxon>
        <taxon>Mycosphaerellales</taxon>
        <taxon>Mycosphaerellaceae</taxon>
        <taxon>Fulvia</taxon>
    </lineage>
</organism>
<feature type="compositionally biased region" description="Polar residues" evidence="10">
    <location>
        <begin position="31"/>
        <end position="40"/>
    </location>
</feature>
<comment type="function">
    <text evidence="9">Regulatory subunit of the SLX1-SLX4 structure-specific endonuclease that resolves DNA secondary structures generated during DNA repair and recombination. Has endonuclease activity towards branched DNA substrates, introducing single-strand cuts in duplex DNA close to junctions with ss-DNA.</text>
</comment>
<dbReference type="Proteomes" id="UP000756132">
    <property type="component" value="Chromosome 4"/>
</dbReference>
<dbReference type="Pfam" id="PF09494">
    <property type="entry name" value="Slx4"/>
    <property type="match status" value="1"/>
</dbReference>
<feature type="compositionally biased region" description="Polar residues" evidence="10">
    <location>
        <begin position="307"/>
        <end position="318"/>
    </location>
</feature>
<dbReference type="InterPro" id="IPR027784">
    <property type="entry name" value="Slx4_ascomycetes"/>
</dbReference>
<evidence type="ECO:0000256" key="2">
    <source>
        <dbReference type="ARBA" id="ARBA00006661"/>
    </source>
</evidence>
<feature type="region of interest" description="Disordered" evidence="10">
    <location>
        <begin position="683"/>
        <end position="703"/>
    </location>
</feature>
<feature type="region of interest" description="Disordered" evidence="10">
    <location>
        <begin position="806"/>
        <end position="833"/>
    </location>
</feature>
<evidence type="ECO:0000256" key="5">
    <source>
        <dbReference type="ARBA" id="ARBA00023172"/>
    </source>
</evidence>
<evidence type="ECO:0000256" key="10">
    <source>
        <dbReference type="SAM" id="MobiDB-lite"/>
    </source>
</evidence>
<proteinExistence type="inferred from homology"/>
<feature type="region of interest" description="Disordered" evidence="10">
    <location>
        <begin position="420"/>
        <end position="509"/>
    </location>
</feature>
<reference evidence="11" key="1">
    <citation type="submission" date="2021-12" db="EMBL/GenBank/DDBJ databases">
        <authorList>
            <person name="Zaccaron A."/>
            <person name="Stergiopoulos I."/>
        </authorList>
    </citation>
    <scope>NUCLEOTIDE SEQUENCE</scope>
    <source>
        <strain evidence="11">Race5_Kim</strain>
    </source>
</reference>
<feature type="region of interest" description="Disordered" evidence="10">
    <location>
        <begin position="881"/>
        <end position="988"/>
    </location>
</feature>
<dbReference type="EMBL" id="CP090166">
    <property type="protein sequence ID" value="UJO15879.1"/>
    <property type="molecule type" value="Genomic_DNA"/>
</dbReference>
<dbReference type="GO" id="GO:0006310">
    <property type="term" value="P:DNA recombination"/>
    <property type="evidence" value="ECO:0007669"/>
    <property type="project" value="UniProtKB-UniRule"/>
</dbReference>
<feature type="region of interest" description="Disordered" evidence="10">
    <location>
        <begin position="78"/>
        <end position="380"/>
    </location>
</feature>
<reference evidence="11" key="2">
    <citation type="journal article" date="2022" name="Microb. Genom.">
        <title>A chromosome-scale genome assembly of the tomato pathogen Cladosporium fulvum reveals a compartmentalized genome architecture and the presence of a dispensable chromosome.</title>
        <authorList>
            <person name="Zaccaron A.Z."/>
            <person name="Chen L.H."/>
            <person name="Samaras A."/>
            <person name="Stergiopoulos I."/>
        </authorList>
    </citation>
    <scope>NUCLEOTIDE SEQUENCE</scope>
    <source>
        <strain evidence="11">Race5_Kim</strain>
    </source>
</reference>
<gene>
    <name evidence="9" type="primary">SLX4</name>
    <name evidence="11" type="ORF">CLAFUR5_04020</name>
</gene>
<evidence type="ECO:0000256" key="4">
    <source>
        <dbReference type="ARBA" id="ARBA00022763"/>
    </source>
</evidence>
<feature type="compositionally biased region" description="Basic residues" evidence="10">
    <location>
        <begin position="533"/>
        <end position="542"/>
    </location>
</feature>
<evidence type="ECO:0000256" key="1">
    <source>
        <dbReference type="ARBA" id="ARBA00004123"/>
    </source>
</evidence>
<evidence type="ECO:0000256" key="9">
    <source>
        <dbReference type="HAMAP-Rule" id="MF_03110"/>
    </source>
</evidence>
<dbReference type="Pfam" id="PF02178">
    <property type="entry name" value="AT_hook"/>
    <property type="match status" value="2"/>
</dbReference>
<feature type="region of interest" description="Disordered" evidence="10">
    <location>
        <begin position="1"/>
        <end position="49"/>
    </location>
</feature>
<feature type="region of interest" description="Disordered" evidence="10">
    <location>
        <begin position="527"/>
        <end position="585"/>
    </location>
</feature>
<dbReference type="GO" id="GO:0006281">
    <property type="term" value="P:DNA repair"/>
    <property type="evidence" value="ECO:0007669"/>
    <property type="project" value="UniProtKB-UniRule"/>
</dbReference>
<evidence type="ECO:0000313" key="12">
    <source>
        <dbReference type="Proteomes" id="UP000756132"/>
    </source>
</evidence>
<dbReference type="AlphaFoldDB" id="A0A9Q8LER5"/>
<accession>A0A9Q8LER5</accession>
<dbReference type="InterPro" id="IPR018574">
    <property type="entry name" value="Structure-sp_endonuc_su_Slx4"/>
</dbReference>
<sequence length="1126" mass="122257">MAARSPIVLDSPSPTVSELPPITPQHHRKSSSVATDSSPGLLSIGKLPRPANAGLISGIRVQELPQGAKADFASAASLWKAQKSEAEAGTARQQDEDTAILKAATDVDTASNNAGRLPRRKRTEERAPSREPSITAQSPLSAYAYQDGNERRKSISASPAPTQRFNAEPVQLQDPQPARVPSRSLSEYDFRPEEHTTLHAPTLPSEPVKKPRKSRAKVDDATADGQAKKPRKRTAKNAEPGEGTKKKSRQPLKKSESTVLNSDDLAATQANTYSRIEIPSPPPKVKRMRKTTSKSASMPAGDAPLNNIDTTKVTSERSTYFDEAPKQDEEELPARAATEDLDEVQASDTVGRQGFARDSTSKSPTLPQAAPRRRLSWTPTKKTVIKILDDHETAPAIDSGDAETTTKSLADIVSGFGYASGSAYVPPTAGQRSASGEALTKRRRIDLADEATKAPARRRASPRPAPAEKAEKPKKAKAPKKKPQTITDLATKAYRAPEEEEASAQPTVSEFFTAQKADTVLVADSNADDTIVKPKKPRKPRTKKVDGNGSKPTSALKTKPKKAKKVRIVEDDHLANLHTPGEARAQERSQDFLFGTSSQLGVDDSPTFIRDMQIAVRESEVVPPSQIDGPKSRARVLNGPDSVTSLSIIQANKDLWCTAARDTDGDVMRLDSATIRIVQARETRDVQKPPDSAVNPAAPSNLMEDTSPQRIVHVPRFSQDLGGITSPAEAPTMKEPAPIAHESVLEQDIVDLCHTSPIAENTNAMLPIAPDMPEVMAPPSADSMAVQNAILDANEPRSEEIWAILPSDSPPEEQPDMPPLPAAVGIHSPSKRNIRTIPQLRRSATSPIRQRTALQALDANISPLPLTSPGKGRAPALQRFLATPAVSSPPKRGRPKKSITTDDTSAVSPRKRGRPRKTDSLTSPKPKKAVGTSASQPVQSRSSGFENIDEISDSDSPTTPSPPRRRAASSPPEARTLELDTVASPSKSTMPRTALLTLKPGDHYFVIAIQPSLFPQITNTVKSAPPSNSLTNSSWHEKILLYDPIVLEDFTAWLNEQGLRIELQRLKPKTKTKGRKKKDAPLVPDEPEYETVKEELKPWMVQKWCEEKSVCCLWKEGLRGGVRTRY</sequence>
<dbReference type="InterPro" id="IPR017956">
    <property type="entry name" value="AT_hook_DNA-bd_motif"/>
</dbReference>
<evidence type="ECO:0000256" key="3">
    <source>
        <dbReference type="ARBA" id="ARBA00022553"/>
    </source>
</evidence>
<evidence type="ECO:0000256" key="7">
    <source>
        <dbReference type="ARBA" id="ARBA00023242"/>
    </source>
</evidence>
<feature type="compositionally biased region" description="Polar residues" evidence="10">
    <location>
        <begin position="155"/>
        <end position="165"/>
    </location>
</feature>
<feature type="compositionally biased region" description="Basic residues" evidence="10">
    <location>
        <begin position="474"/>
        <end position="483"/>
    </location>
</feature>
<keyword evidence="3 9" id="KW-0597">Phosphoprotein</keyword>
<keyword evidence="11" id="KW-0378">Hydrolase</keyword>
<evidence type="ECO:0000313" key="11">
    <source>
        <dbReference type="EMBL" id="UJO15879.1"/>
    </source>
</evidence>
<feature type="compositionally biased region" description="Basic and acidic residues" evidence="10">
    <location>
        <begin position="186"/>
        <end position="197"/>
    </location>
</feature>
<dbReference type="HAMAP" id="MF_03110">
    <property type="entry name" value="Endonuc_su_Slx4"/>
    <property type="match status" value="1"/>
</dbReference>
<keyword evidence="11" id="KW-0255">Endonuclease</keyword>
<keyword evidence="6 9" id="KW-0234">DNA repair</keyword>
<dbReference type="GO" id="GO:0003677">
    <property type="term" value="F:DNA binding"/>
    <property type="evidence" value="ECO:0007669"/>
    <property type="project" value="InterPro"/>
</dbReference>
<dbReference type="GO" id="GO:0017108">
    <property type="term" value="F:5'-flap endonuclease activity"/>
    <property type="evidence" value="ECO:0007669"/>
    <property type="project" value="InterPro"/>
</dbReference>
<evidence type="ECO:0000256" key="6">
    <source>
        <dbReference type="ARBA" id="ARBA00023204"/>
    </source>
</evidence>
<feature type="compositionally biased region" description="Polar residues" evidence="10">
    <location>
        <begin position="932"/>
        <end position="945"/>
    </location>
</feature>
<keyword evidence="7 9" id="KW-0539">Nucleus</keyword>
<comment type="subcellular location">
    <subcellularLocation>
        <location evidence="1 9">Nucleus</location>
    </subcellularLocation>
</comment>
<name>A0A9Q8LER5_PASFU</name>
<dbReference type="OrthoDB" id="5349119at2759"/>
<keyword evidence="4 9" id="KW-0227">DNA damage</keyword>